<gene>
    <name evidence="3" type="ORF">H8744_05275</name>
</gene>
<reference evidence="3" key="1">
    <citation type="submission" date="2020-08" db="EMBL/GenBank/DDBJ databases">
        <title>Genome public.</title>
        <authorList>
            <person name="Liu C."/>
            <person name="Sun Q."/>
        </authorList>
    </citation>
    <scope>NUCLEOTIDE SEQUENCE</scope>
    <source>
        <strain evidence="3">N12</strain>
    </source>
</reference>
<name>A0A926F693_9BACT</name>
<evidence type="ECO:0000256" key="1">
    <source>
        <dbReference type="ARBA" id="ARBA00022729"/>
    </source>
</evidence>
<evidence type="ECO:0000313" key="3">
    <source>
        <dbReference type="EMBL" id="MBC8592669.1"/>
    </source>
</evidence>
<sequence>MKNIHLFSGVVIMLLFVSCSPKVVTALAKTYPEVVLPDSVIVIEMGETVPNSAEAIGRVSVVDRGFSTQCKYDQVVYLAKEATGKAGGNGLVITNHMEPSFWGSSCHQISGLMLHLSNLEVDTLKANPVQDFLTVTNEERRQRMAPANTFEMSVGYGWITSRLYDYSGNSLGHKGGVEWRLGYEHVWKSGLGVGFQYSGYRAAFDEGNMVLSYLAPELVGRTKLNKWILKYGVGFGLLLYHEPSNDMTGFGGHLTIGVEYMLSKNIGLGATTSYVSGSLPNEDDMNLKENERSGINRFNLLGGLRFYF</sequence>
<protein>
    <recommendedName>
        <fullName evidence="2">Outer membrane protein beta-barrel domain-containing protein</fullName>
    </recommendedName>
</protein>
<dbReference type="SUPFAM" id="SSF56925">
    <property type="entry name" value="OMPA-like"/>
    <property type="match status" value="1"/>
</dbReference>
<dbReference type="InterPro" id="IPR027385">
    <property type="entry name" value="Beta-barrel_OMP"/>
</dbReference>
<organism evidence="3 4">
    <name type="scientific">Jilunia laotingensis</name>
    <dbReference type="NCBI Taxonomy" id="2763675"/>
    <lineage>
        <taxon>Bacteria</taxon>
        <taxon>Pseudomonadati</taxon>
        <taxon>Bacteroidota</taxon>
        <taxon>Bacteroidia</taxon>
        <taxon>Bacteroidales</taxon>
        <taxon>Bacteroidaceae</taxon>
        <taxon>Jilunia</taxon>
    </lineage>
</organism>
<comment type="caution">
    <text evidence="3">The sequence shown here is derived from an EMBL/GenBank/DDBJ whole genome shotgun (WGS) entry which is preliminary data.</text>
</comment>
<dbReference type="AlphaFoldDB" id="A0A926F693"/>
<dbReference type="EMBL" id="JACRTF010000001">
    <property type="protein sequence ID" value="MBC8592669.1"/>
    <property type="molecule type" value="Genomic_DNA"/>
</dbReference>
<dbReference type="Proteomes" id="UP000651085">
    <property type="component" value="Unassembled WGS sequence"/>
</dbReference>
<keyword evidence="4" id="KW-1185">Reference proteome</keyword>
<dbReference type="Pfam" id="PF13505">
    <property type="entry name" value="OMP_b-brl"/>
    <property type="match status" value="1"/>
</dbReference>
<evidence type="ECO:0000313" key="4">
    <source>
        <dbReference type="Proteomes" id="UP000651085"/>
    </source>
</evidence>
<accession>A0A926F693</accession>
<feature type="domain" description="Outer membrane protein beta-barrel" evidence="2">
    <location>
        <begin position="149"/>
        <end position="286"/>
    </location>
</feature>
<proteinExistence type="predicted"/>
<dbReference type="InterPro" id="IPR011250">
    <property type="entry name" value="OMP/PagP_B-barrel"/>
</dbReference>
<dbReference type="RefSeq" id="WP_262433842.1">
    <property type="nucleotide sequence ID" value="NZ_JACRTF010000001.1"/>
</dbReference>
<keyword evidence="1" id="KW-0732">Signal</keyword>
<evidence type="ECO:0000259" key="2">
    <source>
        <dbReference type="Pfam" id="PF13505"/>
    </source>
</evidence>
<dbReference type="PROSITE" id="PS51257">
    <property type="entry name" value="PROKAR_LIPOPROTEIN"/>
    <property type="match status" value="1"/>
</dbReference>